<sequence length="283" mass="32694">MTVHFKVVSETQKNFRYNEHRELRAMQELGNRYPPSIFLLKKRRIFREEPVEPLVSPPRSNNSNDGLQENFEIDESNLEMYKVIETGSFYKGKLSLAFLRSKRDETDTLAVIVQSAHIANDNIALSLLKMAVKTMSGFPTHPNILAYLGFVRNECNDETGILPPCRCGFVCKFSTKADLGDFAVCMHEIFSLGKTSDEAMSNGKFLAQPAFCHNEIYHLMQHCWNADSEQNRTFSYCITFLEQHMKKFDVPIEHQIEMKLLDAAREQRKLLEFVDYCRKSVKS</sequence>
<evidence type="ECO:0000259" key="1">
    <source>
        <dbReference type="SMART" id="SM00219"/>
    </source>
</evidence>
<reference evidence="2 3" key="1">
    <citation type="journal article" date="2003" name="PLoS Biol.">
        <title>The genome sequence of Caenorhabditis briggsae: a platform for comparative genomics.</title>
        <authorList>
            <person name="Stein L.D."/>
            <person name="Bao Z."/>
            <person name="Blasiar D."/>
            <person name="Blumenthal T."/>
            <person name="Brent M.R."/>
            <person name="Chen N."/>
            <person name="Chinwalla A."/>
            <person name="Clarke L."/>
            <person name="Clee C."/>
            <person name="Coghlan A."/>
            <person name="Coulson A."/>
            <person name="D'Eustachio P."/>
            <person name="Fitch D.H."/>
            <person name="Fulton L.A."/>
            <person name="Fulton R.E."/>
            <person name="Griffiths-Jones S."/>
            <person name="Harris T.W."/>
            <person name="Hillier L.W."/>
            <person name="Kamath R."/>
            <person name="Kuwabara P.E."/>
            <person name="Mardis E.R."/>
            <person name="Marra M.A."/>
            <person name="Miner T.L."/>
            <person name="Minx P."/>
            <person name="Mullikin J.C."/>
            <person name="Plumb R.W."/>
            <person name="Rogers J."/>
            <person name="Schein J.E."/>
            <person name="Sohrmann M."/>
            <person name="Spieth J."/>
            <person name="Stajich J.E."/>
            <person name="Wei C."/>
            <person name="Willey D."/>
            <person name="Wilson R.K."/>
            <person name="Durbin R."/>
            <person name="Waterston R.H."/>
        </authorList>
    </citation>
    <scope>NUCLEOTIDE SEQUENCE [LARGE SCALE GENOMIC DNA]</scope>
    <source>
        <strain evidence="2 3">AF16</strain>
    </source>
</reference>
<dbReference type="GO" id="GO:0004713">
    <property type="term" value="F:protein tyrosine kinase activity"/>
    <property type="evidence" value="ECO:0007669"/>
    <property type="project" value="InterPro"/>
</dbReference>
<evidence type="ECO:0000313" key="2">
    <source>
        <dbReference type="EMBL" id="CAP25535.2"/>
    </source>
</evidence>
<dbReference type="OMA" id="QSAHIAN"/>
<gene>
    <name evidence="2 4" type="ORF">CBG04912</name>
    <name evidence="2" type="ORF">CBG_04912</name>
</gene>
<feature type="domain" description="Tyrosine-protein kinase catalytic" evidence="1">
    <location>
        <begin position="78"/>
        <end position="241"/>
    </location>
</feature>
<dbReference type="InterPro" id="IPR050122">
    <property type="entry name" value="RTK"/>
</dbReference>
<organism evidence="2 3">
    <name type="scientific">Caenorhabditis briggsae</name>
    <dbReference type="NCBI Taxonomy" id="6238"/>
    <lineage>
        <taxon>Eukaryota</taxon>
        <taxon>Metazoa</taxon>
        <taxon>Ecdysozoa</taxon>
        <taxon>Nematoda</taxon>
        <taxon>Chromadorea</taxon>
        <taxon>Rhabditida</taxon>
        <taxon>Rhabditina</taxon>
        <taxon>Rhabditomorpha</taxon>
        <taxon>Rhabditoidea</taxon>
        <taxon>Rhabditidae</taxon>
        <taxon>Peloderinae</taxon>
        <taxon>Caenorhabditis</taxon>
    </lineage>
</organism>
<dbReference type="WormBase" id="CBG04912">
    <property type="protein sequence ID" value="CBP42422"/>
    <property type="gene ID" value="WBGene00027504"/>
</dbReference>
<evidence type="ECO:0000313" key="4">
    <source>
        <dbReference type="WormBase" id="CBG04912"/>
    </source>
</evidence>
<evidence type="ECO:0000313" key="3">
    <source>
        <dbReference type="Proteomes" id="UP000008549"/>
    </source>
</evidence>
<dbReference type="AlphaFoldDB" id="A8WYS7"/>
<dbReference type="STRING" id="6238.A8WYS7"/>
<dbReference type="eggNOG" id="KOG0200">
    <property type="taxonomic scope" value="Eukaryota"/>
</dbReference>
<dbReference type="GeneID" id="8580072"/>
<protein>
    <submittedName>
        <fullName evidence="2">Protein CBG04912</fullName>
    </submittedName>
</protein>
<dbReference type="SUPFAM" id="SSF56112">
    <property type="entry name" value="Protein kinase-like (PK-like)"/>
    <property type="match status" value="1"/>
</dbReference>
<keyword evidence="3" id="KW-1185">Reference proteome</keyword>
<reference evidence="2 3" key="2">
    <citation type="journal article" date="2011" name="PLoS Genet.">
        <title>Caenorhabditis briggsae recombinant inbred line genotypes reveal inter-strain incompatibility and the evolution of recombination.</title>
        <authorList>
            <person name="Ross J.A."/>
            <person name="Koboldt D.C."/>
            <person name="Staisch J.E."/>
            <person name="Chamberlin H.M."/>
            <person name="Gupta B.P."/>
            <person name="Miller R.D."/>
            <person name="Baird S.E."/>
            <person name="Haag E.S."/>
        </authorList>
    </citation>
    <scope>NUCLEOTIDE SEQUENCE [LARGE SCALE GENOMIC DNA]</scope>
    <source>
        <strain evidence="2 3">AF16</strain>
    </source>
</reference>
<name>A8WYS7_CAEBR</name>
<dbReference type="PANTHER" id="PTHR24416:SF602">
    <property type="entry name" value="PROTEIN VER-1-RELATED"/>
    <property type="match status" value="1"/>
</dbReference>
<dbReference type="KEGG" id="cbr:CBG_04912"/>
<accession>A8WYS7</accession>
<dbReference type="RefSeq" id="XP_002638076.2">
    <property type="nucleotide sequence ID" value="XM_002638030.2"/>
</dbReference>
<dbReference type="PANTHER" id="PTHR24416">
    <property type="entry name" value="TYROSINE-PROTEIN KINASE RECEPTOR"/>
    <property type="match status" value="1"/>
</dbReference>
<dbReference type="InterPro" id="IPR001245">
    <property type="entry name" value="Ser-Thr/Tyr_kinase_cat_dom"/>
</dbReference>
<proteinExistence type="predicted"/>
<dbReference type="InParanoid" id="A8WYS7"/>
<dbReference type="InterPro" id="IPR020635">
    <property type="entry name" value="Tyr_kinase_cat_dom"/>
</dbReference>
<dbReference type="Pfam" id="PF07714">
    <property type="entry name" value="PK_Tyr_Ser-Thr"/>
    <property type="match status" value="1"/>
</dbReference>
<dbReference type="SMART" id="SM00219">
    <property type="entry name" value="TyrKc"/>
    <property type="match status" value="1"/>
</dbReference>
<dbReference type="Gene3D" id="1.10.510.10">
    <property type="entry name" value="Transferase(Phosphotransferase) domain 1"/>
    <property type="match status" value="1"/>
</dbReference>
<dbReference type="InterPro" id="IPR011009">
    <property type="entry name" value="Kinase-like_dom_sf"/>
</dbReference>
<dbReference type="Proteomes" id="UP000008549">
    <property type="component" value="Unassembled WGS sequence"/>
</dbReference>
<dbReference type="HOGENOM" id="CLU_984267_0_0_1"/>
<dbReference type="CTD" id="8580072"/>
<dbReference type="EMBL" id="HE601135">
    <property type="protein sequence ID" value="CAP25535.2"/>
    <property type="molecule type" value="Genomic_DNA"/>
</dbReference>